<dbReference type="PANTHER" id="PTHR47791:SF2">
    <property type="entry name" value="ENDO MANNANASE, GH76 FAMILY (EUROFUNG)"/>
    <property type="match status" value="1"/>
</dbReference>
<feature type="non-terminal residue" evidence="1">
    <location>
        <position position="442"/>
    </location>
</feature>
<dbReference type="AlphaFoldDB" id="A0A3N4HYG7"/>
<dbReference type="InterPro" id="IPR008928">
    <property type="entry name" value="6-hairpin_glycosidase_sf"/>
</dbReference>
<dbReference type="OrthoDB" id="4104179at2759"/>
<dbReference type="STRING" id="1160509.A0A3N4HYG7"/>
<dbReference type="InterPro" id="IPR005198">
    <property type="entry name" value="Glyco_hydro_76"/>
</dbReference>
<evidence type="ECO:0000313" key="2">
    <source>
        <dbReference type="Proteomes" id="UP000275078"/>
    </source>
</evidence>
<organism evidence="1 2">
    <name type="scientific">Ascobolus immersus RN42</name>
    <dbReference type="NCBI Taxonomy" id="1160509"/>
    <lineage>
        <taxon>Eukaryota</taxon>
        <taxon>Fungi</taxon>
        <taxon>Dikarya</taxon>
        <taxon>Ascomycota</taxon>
        <taxon>Pezizomycotina</taxon>
        <taxon>Pezizomycetes</taxon>
        <taxon>Pezizales</taxon>
        <taxon>Ascobolaceae</taxon>
        <taxon>Ascobolus</taxon>
    </lineage>
</organism>
<accession>A0A3N4HYG7</accession>
<reference evidence="1 2" key="1">
    <citation type="journal article" date="2018" name="Nat. Ecol. Evol.">
        <title>Pezizomycetes genomes reveal the molecular basis of ectomycorrhizal truffle lifestyle.</title>
        <authorList>
            <person name="Murat C."/>
            <person name="Payen T."/>
            <person name="Noel B."/>
            <person name="Kuo A."/>
            <person name="Morin E."/>
            <person name="Chen J."/>
            <person name="Kohler A."/>
            <person name="Krizsan K."/>
            <person name="Balestrini R."/>
            <person name="Da Silva C."/>
            <person name="Montanini B."/>
            <person name="Hainaut M."/>
            <person name="Levati E."/>
            <person name="Barry K.W."/>
            <person name="Belfiori B."/>
            <person name="Cichocki N."/>
            <person name="Clum A."/>
            <person name="Dockter R.B."/>
            <person name="Fauchery L."/>
            <person name="Guy J."/>
            <person name="Iotti M."/>
            <person name="Le Tacon F."/>
            <person name="Lindquist E.A."/>
            <person name="Lipzen A."/>
            <person name="Malagnac F."/>
            <person name="Mello A."/>
            <person name="Molinier V."/>
            <person name="Miyauchi S."/>
            <person name="Poulain J."/>
            <person name="Riccioni C."/>
            <person name="Rubini A."/>
            <person name="Sitrit Y."/>
            <person name="Splivallo R."/>
            <person name="Traeger S."/>
            <person name="Wang M."/>
            <person name="Zifcakova L."/>
            <person name="Wipf D."/>
            <person name="Zambonelli A."/>
            <person name="Paolocci F."/>
            <person name="Nowrousian M."/>
            <person name="Ottonello S."/>
            <person name="Baldrian P."/>
            <person name="Spatafora J.W."/>
            <person name="Henrissat B."/>
            <person name="Nagy L.G."/>
            <person name="Aury J.M."/>
            <person name="Wincker P."/>
            <person name="Grigoriev I.V."/>
            <person name="Bonfante P."/>
            <person name="Martin F.M."/>
        </authorList>
    </citation>
    <scope>NUCLEOTIDE SEQUENCE [LARGE SCALE GENOMIC DNA]</scope>
    <source>
        <strain evidence="1 2">RN42</strain>
    </source>
</reference>
<protein>
    <submittedName>
        <fullName evidence="1">Six-hairpin glycosidase</fullName>
    </submittedName>
</protein>
<evidence type="ECO:0000313" key="1">
    <source>
        <dbReference type="EMBL" id="RPA77548.1"/>
    </source>
</evidence>
<dbReference type="PANTHER" id="PTHR47791">
    <property type="entry name" value="MEIOTICALLY UP-REGULATED GENE 191 PROTEIN"/>
    <property type="match status" value="1"/>
</dbReference>
<keyword evidence="1" id="KW-0326">Glycosidase</keyword>
<keyword evidence="2" id="KW-1185">Reference proteome</keyword>
<dbReference type="Pfam" id="PF03663">
    <property type="entry name" value="Glyco_hydro_76"/>
    <property type="match status" value="1"/>
</dbReference>
<sequence>SALSSLQWTHFNTTLRTWPHSIDWTGAVISTLLASTLRTQLRSTPSWTSREKRAFRLHLEQFLLSYDGQNARSIRWQAFDDILWVVLNWVEGVRLLDEIEAVGGRDELGLGYSYEAERAKMLGRAKEFWKVAQSGWSEDLCGGGMNWSPWLEVYKNAITNELWISASSSLYLYAEGPTGGGATREEKEGWLVGAVKGYAWLNGSHMTNEQGLYTDGFHISQLFVPDAPRPLQCDERNEMVYTYNQGTVLTGLRNLFLATGDRQYLEDGYALISAITTKESWLTHDGILEEICDTRGRCSQNGQMFKGIWAQHVGEFCSPLAPDLLRFTGKYGREVVQRHGKVCREIAGKFVRRNAERAWGTRKEGGMGCWWGVDEARARKEGVLGSGMIDVQNPGFEDEKSGRDQKVLGDDGAVVVEGGDLNDRGRGRTVECQAGGMSIIRA</sequence>
<dbReference type="EMBL" id="ML119724">
    <property type="protein sequence ID" value="RPA77548.1"/>
    <property type="molecule type" value="Genomic_DNA"/>
</dbReference>
<dbReference type="GO" id="GO:0005975">
    <property type="term" value="P:carbohydrate metabolic process"/>
    <property type="evidence" value="ECO:0007669"/>
    <property type="project" value="InterPro"/>
</dbReference>
<dbReference type="GO" id="GO:0016798">
    <property type="term" value="F:hydrolase activity, acting on glycosyl bonds"/>
    <property type="evidence" value="ECO:0007669"/>
    <property type="project" value="UniProtKB-KW"/>
</dbReference>
<dbReference type="SUPFAM" id="SSF48208">
    <property type="entry name" value="Six-hairpin glycosidases"/>
    <property type="match status" value="1"/>
</dbReference>
<dbReference type="Gene3D" id="1.50.10.20">
    <property type="match status" value="1"/>
</dbReference>
<keyword evidence="1" id="KW-0378">Hydrolase</keyword>
<dbReference type="Proteomes" id="UP000275078">
    <property type="component" value="Unassembled WGS sequence"/>
</dbReference>
<name>A0A3N4HYG7_ASCIM</name>
<dbReference type="InterPro" id="IPR053169">
    <property type="entry name" value="MUG_Protein"/>
</dbReference>
<feature type="non-terminal residue" evidence="1">
    <location>
        <position position="1"/>
    </location>
</feature>
<proteinExistence type="predicted"/>
<gene>
    <name evidence="1" type="ORF">BJ508DRAFT_199437</name>
</gene>